<keyword evidence="2 5" id="KW-0238">DNA-binding</keyword>
<dbReference type="GO" id="GO:0000977">
    <property type="term" value="F:RNA polymerase II transcription regulatory region sequence-specific DNA binding"/>
    <property type="evidence" value="ECO:0007669"/>
    <property type="project" value="TreeGrafter"/>
</dbReference>
<feature type="DNA-binding region" description="Homeobox" evidence="5">
    <location>
        <begin position="282"/>
        <end position="328"/>
    </location>
</feature>
<dbReference type="SUPFAM" id="SSF46689">
    <property type="entry name" value="Homeodomain-like"/>
    <property type="match status" value="1"/>
</dbReference>
<keyword evidence="4 5" id="KW-0539">Nucleus</keyword>
<dbReference type="InterPro" id="IPR001356">
    <property type="entry name" value="HD"/>
</dbReference>
<feature type="compositionally biased region" description="Polar residues" evidence="7">
    <location>
        <begin position="190"/>
        <end position="215"/>
    </location>
</feature>
<dbReference type="PROSITE" id="PS50071">
    <property type="entry name" value="HOMEOBOX_2"/>
    <property type="match status" value="1"/>
</dbReference>
<dbReference type="SMART" id="SM00389">
    <property type="entry name" value="HOX"/>
    <property type="match status" value="1"/>
</dbReference>
<evidence type="ECO:0000256" key="5">
    <source>
        <dbReference type="PROSITE-ProRule" id="PRU00108"/>
    </source>
</evidence>
<organism evidence="9 10">
    <name type="scientific">Echinococcus granulosus</name>
    <name type="common">Hydatid tapeworm</name>
    <dbReference type="NCBI Taxonomy" id="6210"/>
    <lineage>
        <taxon>Eukaryota</taxon>
        <taxon>Metazoa</taxon>
        <taxon>Spiralia</taxon>
        <taxon>Lophotrochozoa</taxon>
        <taxon>Platyhelminthes</taxon>
        <taxon>Cestoda</taxon>
        <taxon>Eucestoda</taxon>
        <taxon>Cyclophyllidea</taxon>
        <taxon>Taeniidae</taxon>
        <taxon>Echinococcus</taxon>
        <taxon>Echinococcus granulosus group</taxon>
    </lineage>
</organism>
<evidence type="ECO:0000256" key="7">
    <source>
        <dbReference type="SAM" id="MobiDB-lite"/>
    </source>
</evidence>
<feature type="domain" description="Homeobox" evidence="8">
    <location>
        <begin position="280"/>
        <end position="327"/>
    </location>
</feature>
<dbReference type="InterPro" id="IPR051306">
    <property type="entry name" value="Homeobox_regulator"/>
</dbReference>
<comment type="subcellular location">
    <subcellularLocation>
        <location evidence="1 5 6">Nucleus</location>
    </subcellularLocation>
</comment>
<feature type="region of interest" description="Disordered" evidence="7">
    <location>
        <begin position="143"/>
        <end position="164"/>
    </location>
</feature>
<dbReference type="GO" id="GO:0005634">
    <property type="term" value="C:nucleus"/>
    <property type="evidence" value="ECO:0007669"/>
    <property type="project" value="UniProtKB-SubCell"/>
</dbReference>
<evidence type="ECO:0000313" key="9">
    <source>
        <dbReference type="EMBL" id="EUB56571.1"/>
    </source>
</evidence>
<dbReference type="CDD" id="cd00086">
    <property type="entry name" value="homeodomain"/>
    <property type="match status" value="1"/>
</dbReference>
<dbReference type="Gene3D" id="1.10.10.60">
    <property type="entry name" value="Homeodomain-like"/>
    <property type="match status" value="1"/>
</dbReference>
<keyword evidence="3 5" id="KW-0371">Homeobox</keyword>
<dbReference type="Proteomes" id="UP000019149">
    <property type="component" value="Unassembled WGS sequence"/>
</dbReference>
<evidence type="ECO:0000256" key="3">
    <source>
        <dbReference type="ARBA" id="ARBA00023155"/>
    </source>
</evidence>
<evidence type="ECO:0000259" key="8">
    <source>
        <dbReference type="PROSITE" id="PS50071"/>
    </source>
</evidence>
<accession>W6U875</accession>
<feature type="compositionally biased region" description="Polar residues" evidence="7">
    <location>
        <begin position="224"/>
        <end position="247"/>
    </location>
</feature>
<sequence length="375" mass="42594">MVDPINRRSSLQSFGSRQSPGPRLIVEAKAGNSKTPSSDQASETDGSSRTQESQGTASTTTKHTSIICDKPKSQLPSTSAIKHICDSENLVQEDHKPDEEKASEQFYANYLFKLLEVMRRSYESQPSFPISNTQPSVMSGDLAFQPPGRSLSPNYTSKKESGPPISEEYLQAYNYFMFILWQGMHRNPDSENTSPQSHHSSGTSVDQLHSDANLTRSEDRSKLRQQTRGQCGTRPTQPRMSKQPSATYQSLEFGCDNSATQYSPADEASKHHEESDSRRESGRRSRTVFTMRQLSFLERVFQENRFPNIDTRCRLAQLLDLDESRVNALLCMQTVEFYYEPKMAMSSDPEGFGWIALLHPMEMLQWHRLSKREHT</sequence>
<dbReference type="PANTHER" id="PTHR46123:SF4">
    <property type="entry name" value="MIX-TYPE HOMEOBOX GENE 1-RELATED"/>
    <property type="match status" value="1"/>
</dbReference>
<dbReference type="PANTHER" id="PTHR46123">
    <property type="entry name" value="MIX-TYPE HOMEOBOX GENE 1-RELATED"/>
    <property type="match status" value="1"/>
</dbReference>
<evidence type="ECO:0000313" key="10">
    <source>
        <dbReference type="Proteomes" id="UP000019149"/>
    </source>
</evidence>
<keyword evidence="10" id="KW-1185">Reference proteome</keyword>
<protein>
    <submittedName>
        <fullName evidence="9">Aristaless-related homeobox protein</fullName>
    </submittedName>
</protein>
<evidence type="ECO:0000256" key="2">
    <source>
        <dbReference type="ARBA" id="ARBA00023125"/>
    </source>
</evidence>
<dbReference type="AlphaFoldDB" id="W6U875"/>
<dbReference type="InterPro" id="IPR009057">
    <property type="entry name" value="Homeodomain-like_sf"/>
</dbReference>
<dbReference type="Pfam" id="PF00046">
    <property type="entry name" value="Homeodomain"/>
    <property type="match status" value="1"/>
</dbReference>
<feature type="region of interest" description="Disordered" evidence="7">
    <location>
        <begin position="1"/>
        <end position="74"/>
    </location>
</feature>
<dbReference type="STRING" id="6210.W6U875"/>
<feature type="region of interest" description="Disordered" evidence="7">
    <location>
        <begin position="187"/>
        <end position="247"/>
    </location>
</feature>
<dbReference type="GO" id="GO:0000981">
    <property type="term" value="F:DNA-binding transcription factor activity, RNA polymerase II-specific"/>
    <property type="evidence" value="ECO:0007669"/>
    <property type="project" value="TreeGrafter"/>
</dbReference>
<comment type="caution">
    <text evidence="9">The sequence shown here is derived from an EMBL/GenBank/DDBJ whole genome shotgun (WGS) entry which is preliminary data.</text>
</comment>
<dbReference type="CTD" id="36344252"/>
<dbReference type="RefSeq" id="XP_024347767.1">
    <property type="nucleotide sequence ID" value="XM_024497786.1"/>
</dbReference>
<feature type="compositionally biased region" description="Basic and acidic residues" evidence="7">
    <location>
        <begin position="267"/>
        <end position="283"/>
    </location>
</feature>
<dbReference type="EMBL" id="APAU02000110">
    <property type="protein sequence ID" value="EUB56571.1"/>
    <property type="molecule type" value="Genomic_DNA"/>
</dbReference>
<feature type="compositionally biased region" description="Polar residues" evidence="7">
    <location>
        <begin position="32"/>
        <end position="64"/>
    </location>
</feature>
<dbReference type="GeneID" id="36344252"/>
<feature type="compositionally biased region" description="Polar residues" evidence="7">
    <location>
        <begin position="7"/>
        <end position="19"/>
    </location>
</feature>
<evidence type="ECO:0000256" key="6">
    <source>
        <dbReference type="RuleBase" id="RU000682"/>
    </source>
</evidence>
<name>W6U875_ECHGR</name>
<evidence type="ECO:0000256" key="1">
    <source>
        <dbReference type="ARBA" id="ARBA00004123"/>
    </source>
</evidence>
<dbReference type="KEGG" id="egl:EGR_08537"/>
<proteinExistence type="predicted"/>
<gene>
    <name evidence="9" type="ORF">EGR_08537</name>
</gene>
<feature type="region of interest" description="Disordered" evidence="7">
    <location>
        <begin position="259"/>
        <end position="285"/>
    </location>
</feature>
<reference evidence="9 10" key="1">
    <citation type="journal article" date="2013" name="Nat. Genet.">
        <title>The genome of the hydatid tapeworm Echinococcus granulosus.</title>
        <authorList>
            <person name="Zheng H."/>
            <person name="Zhang W."/>
            <person name="Zhang L."/>
            <person name="Zhang Z."/>
            <person name="Li J."/>
            <person name="Lu G."/>
            <person name="Zhu Y."/>
            <person name="Wang Y."/>
            <person name="Huang Y."/>
            <person name="Liu J."/>
            <person name="Kang H."/>
            <person name="Chen J."/>
            <person name="Wang L."/>
            <person name="Chen A."/>
            <person name="Yu S."/>
            <person name="Gao Z."/>
            <person name="Jin L."/>
            <person name="Gu W."/>
            <person name="Wang Z."/>
            <person name="Zhao L."/>
            <person name="Shi B."/>
            <person name="Wen H."/>
            <person name="Lin R."/>
            <person name="Jones M.K."/>
            <person name="Brejova B."/>
            <person name="Vinar T."/>
            <person name="Zhao G."/>
            <person name="McManus D.P."/>
            <person name="Chen Z."/>
            <person name="Zhou Y."/>
            <person name="Wang S."/>
        </authorList>
    </citation>
    <scope>NUCLEOTIDE SEQUENCE [LARGE SCALE GENOMIC DNA]</scope>
</reference>
<evidence type="ECO:0000256" key="4">
    <source>
        <dbReference type="ARBA" id="ARBA00023242"/>
    </source>
</evidence>